<evidence type="ECO:0000256" key="1">
    <source>
        <dbReference type="SAM" id="MobiDB-lite"/>
    </source>
</evidence>
<keyword evidence="2" id="KW-0812">Transmembrane</keyword>
<sequence>MPVRGGANIIAKQKPTKCSTRNVLKFLLALTLGLFAASLFVTFNLATSAKSVHPPVDTNLIEEPRELRGKKKSTSSIEIGQGAVSNSNGVTTSSSPDDEKIILQWVRDQRNDKSSSLPDLLSTPFMYTPGSLPLSQLSTFQHCYSDPSIYSNHLNNGGSKRRAPYSENHKLALVLVPKSGSSTGRFMMKHEFEGEEKVVSLEPPLNVIAFVREPLSRFGSQYEEAYVRTAPWQKSDNPFYLDPNTNMQKNQHPYTYLFENIHSYHDYEDVFCPPSTRTNPNSRKECIDKKSAENGTLARRLERFVSEYDGRSPFDVHLKFQVPLLSDNDGYPIYLTELHNTTNSEEDWTAIAKRYMGDDHAFKNKDGVIEGRSYPRRLNSELVSRDAQKRICELALIDYCCLNFPLPEVCVDGEKQLTCKLDYDETKKRARVQPGIFPQKEK</sequence>
<keyword evidence="2" id="KW-0472">Membrane</keyword>
<keyword evidence="4" id="KW-1185">Reference proteome</keyword>
<evidence type="ECO:0000313" key="4">
    <source>
        <dbReference type="Proteomes" id="UP001530400"/>
    </source>
</evidence>
<dbReference type="EMBL" id="JALLPJ020000334">
    <property type="protein sequence ID" value="KAL3795079.1"/>
    <property type="molecule type" value="Genomic_DNA"/>
</dbReference>
<feature type="compositionally biased region" description="Low complexity" evidence="1">
    <location>
        <begin position="84"/>
        <end position="95"/>
    </location>
</feature>
<evidence type="ECO:0008006" key="5">
    <source>
        <dbReference type="Google" id="ProtNLM"/>
    </source>
</evidence>
<dbReference type="AlphaFoldDB" id="A0ABD3Q540"/>
<evidence type="ECO:0000313" key="3">
    <source>
        <dbReference type="EMBL" id="KAL3795079.1"/>
    </source>
</evidence>
<protein>
    <recommendedName>
        <fullName evidence="5">Sulfotransferase</fullName>
    </recommendedName>
</protein>
<name>A0ABD3Q540_9STRA</name>
<feature type="region of interest" description="Disordered" evidence="1">
    <location>
        <begin position="60"/>
        <end position="95"/>
    </location>
</feature>
<evidence type="ECO:0000256" key="2">
    <source>
        <dbReference type="SAM" id="Phobius"/>
    </source>
</evidence>
<proteinExistence type="predicted"/>
<comment type="caution">
    <text evidence="3">The sequence shown here is derived from an EMBL/GenBank/DDBJ whole genome shotgun (WGS) entry which is preliminary data.</text>
</comment>
<organism evidence="3 4">
    <name type="scientific">Cyclotella atomus</name>
    <dbReference type="NCBI Taxonomy" id="382360"/>
    <lineage>
        <taxon>Eukaryota</taxon>
        <taxon>Sar</taxon>
        <taxon>Stramenopiles</taxon>
        <taxon>Ochrophyta</taxon>
        <taxon>Bacillariophyta</taxon>
        <taxon>Coscinodiscophyceae</taxon>
        <taxon>Thalassiosirophycidae</taxon>
        <taxon>Stephanodiscales</taxon>
        <taxon>Stephanodiscaceae</taxon>
        <taxon>Cyclotella</taxon>
    </lineage>
</organism>
<keyword evidence="2" id="KW-1133">Transmembrane helix</keyword>
<accession>A0ABD3Q540</accession>
<reference evidence="3 4" key="1">
    <citation type="submission" date="2024-10" db="EMBL/GenBank/DDBJ databases">
        <title>Updated reference genomes for cyclostephanoid diatoms.</title>
        <authorList>
            <person name="Roberts W.R."/>
            <person name="Alverson A.J."/>
        </authorList>
    </citation>
    <scope>NUCLEOTIDE SEQUENCE [LARGE SCALE GENOMIC DNA]</scope>
    <source>
        <strain evidence="3 4">AJA010-31</strain>
    </source>
</reference>
<gene>
    <name evidence="3" type="ORF">ACHAWO_009242</name>
</gene>
<feature type="transmembrane region" description="Helical" evidence="2">
    <location>
        <begin position="23"/>
        <end position="46"/>
    </location>
</feature>
<dbReference type="Proteomes" id="UP001530400">
    <property type="component" value="Unassembled WGS sequence"/>
</dbReference>